<evidence type="ECO:0000313" key="10">
    <source>
        <dbReference type="Proteomes" id="UP000321899"/>
    </source>
</evidence>
<comment type="subcellular location">
    <subcellularLocation>
        <location evidence="1">Bacterial flagellum</location>
    </subcellularLocation>
    <subcellularLocation>
        <location evidence="2">Secreted</location>
    </subcellularLocation>
</comment>
<keyword evidence="9" id="KW-0969">Cilium</keyword>
<comment type="similarity">
    <text evidence="3">Belongs to the flagella basal body rod proteins family.</text>
</comment>
<keyword evidence="10" id="KW-1185">Reference proteome</keyword>
<dbReference type="InterPro" id="IPR053927">
    <property type="entry name" value="FlgK_helical"/>
</dbReference>
<dbReference type="InterPro" id="IPR010930">
    <property type="entry name" value="Flg_bb/hook_C_dom"/>
</dbReference>
<evidence type="ECO:0000256" key="2">
    <source>
        <dbReference type="ARBA" id="ARBA00004613"/>
    </source>
</evidence>
<evidence type="ECO:0000256" key="1">
    <source>
        <dbReference type="ARBA" id="ARBA00004365"/>
    </source>
</evidence>
<keyword evidence="9" id="KW-0966">Cell projection</keyword>
<dbReference type="OrthoDB" id="9802553at2"/>
<dbReference type="GO" id="GO:0009424">
    <property type="term" value="C:bacterial-type flagellum hook"/>
    <property type="evidence" value="ECO:0007669"/>
    <property type="project" value="InterPro"/>
</dbReference>
<comment type="caution">
    <text evidence="9">The sequence shown here is derived from an EMBL/GenBank/DDBJ whole genome shotgun (WGS) entry which is preliminary data.</text>
</comment>
<reference evidence="9 10" key="1">
    <citation type="submission" date="2019-06" db="EMBL/GenBank/DDBJ databases">
        <title>Desulfobotulus mexicanus sp. nov., a novel sulfate-reducing bacterium isolated from the sediment of an alkaline crater lake in Mexico.</title>
        <authorList>
            <person name="Hirschler-Rea A."/>
        </authorList>
    </citation>
    <scope>NUCLEOTIDE SEQUENCE [LARGE SCALE GENOMIC DNA]</scope>
    <source>
        <strain evidence="9 10">PAR22N</strain>
    </source>
</reference>
<evidence type="ECO:0000313" key="9">
    <source>
        <dbReference type="EMBL" id="TYT76281.1"/>
    </source>
</evidence>
<feature type="domain" description="Flagellar hook-associated protein FlgK helical" evidence="8">
    <location>
        <begin position="98"/>
        <end position="310"/>
    </location>
</feature>
<keyword evidence="5" id="KW-0964">Secreted</keyword>
<evidence type="ECO:0000256" key="4">
    <source>
        <dbReference type="ARBA" id="ARBA00016244"/>
    </source>
</evidence>
<organism evidence="9 10">
    <name type="scientific">Desulfobotulus mexicanus</name>
    <dbReference type="NCBI Taxonomy" id="2586642"/>
    <lineage>
        <taxon>Bacteria</taxon>
        <taxon>Pseudomonadati</taxon>
        <taxon>Thermodesulfobacteriota</taxon>
        <taxon>Desulfobacteria</taxon>
        <taxon>Desulfobacterales</taxon>
        <taxon>Desulfobacteraceae</taxon>
        <taxon>Desulfobotulus</taxon>
    </lineage>
</organism>
<evidence type="ECO:0000256" key="6">
    <source>
        <dbReference type="ARBA" id="ARBA00023143"/>
    </source>
</evidence>
<dbReference type="GO" id="GO:0005576">
    <property type="term" value="C:extracellular region"/>
    <property type="evidence" value="ECO:0007669"/>
    <property type="project" value="UniProtKB-SubCell"/>
</dbReference>
<dbReference type="GO" id="GO:0005198">
    <property type="term" value="F:structural molecule activity"/>
    <property type="evidence" value="ECO:0007669"/>
    <property type="project" value="InterPro"/>
</dbReference>
<feature type="domain" description="Flagellar basal-body/hook protein C-terminal" evidence="7">
    <location>
        <begin position="1331"/>
        <end position="1371"/>
    </location>
</feature>
<dbReference type="RefSeq" id="WP_139445514.1">
    <property type="nucleotide sequence ID" value="NZ_VDMB01000001.1"/>
</dbReference>
<dbReference type="GO" id="GO:0044780">
    <property type="term" value="P:bacterial-type flagellum assembly"/>
    <property type="evidence" value="ECO:0007669"/>
    <property type="project" value="InterPro"/>
</dbReference>
<keyword evidence="9" id="KW-0282">Flagellum</keyword>
<sequence length="1372" mass="146995">MAGINSTMNIAKQGLAAQQLGLNVTGHNIANVNNPNFSRQSVSQAANAPLVQSGHLIGNGVMSQQIRQTADQLLEDRITSQKSAFSASEAFMNYMKVLSGMFSESSNTSISQLLPDFWDSWNTLANNPDGAAERMNVYENGVKLSERFNIMERDLWQLEQDLHSDIQNGVHRVNQLTVEIARLNQSVMGQESQRTSNDNRDLRNEKIKELSEIIDIKSFEDEKGAVTITTAGGFPLVSGNSSYDLKYESGQVKWVASDGGRVDITERIQGGKLGGWLEMRDVEIPRYRREMDALARETIWNVNKSHSMGAGSYYMTEPLKGTYQPRQSNWLATLPYGDRIDYSKDFGMWVENKGTIPSSYTQTVVDMGVSTAAVQNWSGTGAADSRYDFEVVRSGTTGESLWLADGQNLGTVQTAADPETALAQAIRRQTLTITDGNGNVQTLEIGHGEGMIEPSSAAIAAALNGVDGLQSYSLSNQLELDMDSIMGSAHMQEHDEVMFTLIAGDIREEVVFRVGEDDAATRSNFDAALRAVVDQSEDLNLEFDPSAGTTVAVLKSTKGENLGIADFRVVDNASITLDTFVEDGDGPGLASFTLGGVEIRFHIDESDQEATAKNLEAALMREKTALQSRGISWERNGNALNLRGSGGAAMDISGLNTRLDDEASAGTGGFRVTGASGTLVDDTDAGSVNLVGDSVSGVTVAPYEQSGGMVTLGVDSETLGGVGHNSAMKTATFTVFAAPGMEIRSSADPARGSLFNVTADSSVPAANAILTLGGDGGFTDFNVGDEVSFQVDGVTVTFPVTASDDRTLAGDLETALLGAGLDASLYRIAGSGSSVSILRNDGENIRISEFEVDDNLAAKLSVVTGSGFGLEGPFQSVLDNASPHAESAVFGTGAAMEWREYDSHGEFTGRSGLISIQDSGPYGLSGTDLSFHLAPGTLVAGNTFSINTDDEGRAAPLNMSLKGRAGSINDSYIFTVKPPGGALGEETVTLQWESRYGHGEVVVEVDERTKPPIYVEVDGMRLGFDSGILFKDDIFVIETDANGNGTLLKGSDWHWTTDSFAAQFNRQGEGVTARVLHDGSLEFTTKTPTFAISDLGCSGVNGFCDVNTRITILDATALQEEALDFGLERDEDGKWSIRNDYTRGVAKLVPEDGDDSGFGIDLNGNGLADIQLSFDQPVTGSGYVEMDILKRKPDHYGFAFSGEQAHNSGLAAALGVNTFYTGTDASSIKVNDVVKETGLISAGTIDPATGKIRPGDGSTAIAMADLQGKSIQFEEWRFSRSGKAFATQTDASLEGYYQKIVGNMGTRYQTELRSMEFYGTMLYNLGQQRDSLSAVSLDEEMVNLIKYQQAYTAAAKLITVSDEMLSTLVNMR</sequence>
<dbReference type="Pfam" id="PF22638">
    <property type="entry name" value="FlgK_D1"/>
    <property type="match status" value="1"/>
</dbReference>
<evidence type="ECO:0000256" key="5">
    <source>
        <dbReference type="ARBA" id="ARBA00022525"/>
    </source>
</evidence>
<name>A0A5Q4VK25_9BACT</name>
<proteinExistence type="inferred from homology"/>
<gene>
    <name evidence="9" type="primary">flgK</name>
    <name evidence="9" type="ORF">FIM25_01655</name>
</gene>
<evidence type="ECO:0000259" key="8">
    <source>
        <dbReference type="Pfam" id="PF22638"/>
    </source>
</evidence>
<keyword evidence="6" id="KW-0975">Bacterial flagellum</keyword>
<dbReference type="NCBIfam" id="TIGR02492">
    <property type="entry name" value="flgK_ends"/>
    <property type="match status" value="1"/>
</dbReference>
<dbReference type="EMBL" id="VDMB01000001">
    <property type="protein sequence ID" value="TYT76281.1"/>
    <property type="molecule type" value="Genomic_DNA"/>
</dbReference>
<evidence type="ECO:0000259" key="7">
    <source>
        <dbReference type="Pfam" id="PF06429"/>
    </source>
</evidence>
<dbReference type="Proteomes" id="UP000321899">
    <property type="component" value="Unassembled WGS sequence"/>
</dbReference>
<dbReference type="Pfam" id="PF06429">
    <property type="entry name" value="Flg_bbr_C"/>
    <property type="match status" value="1"/>
</dbReference>
<evidence type="ECO:0000256" key="3">
    <source>
        <dbReference type="ARBA" id="ARBA00009677"/>
    </source>
</evidence>
<dbReference type="SUPFAM" id="SSF64518">
    <property type="entry name" value="Phase 1 flagellin"/>
    <property type="match status" value="2"/>
</dbReference>
<dbReference type="PANTHER" id="PTHR30033">
    <property type="entry name" value="FLAGELLAR HOOK-ASSOCIATED PROTEIN 1"/>
    <property type="match status" value="1"/>
</dbReference>
<dbReference type="PANTHER" id="PTHR30033:SF1">
    <property type="entry name" value="FLAGELLAR HOOK-ASSOCIATED PROTEIN 1"/>
    <property type="match status" value="1"/>
</dbReference>
<accession>A0A5Q4VK25</accession>
<dbReference type="InterPro" id="IPR002371">
    <property type="entry name" value="FlgK"/>
</dbReference>
<protein>
    <recommendedName>
        <fullName evidence="4">Flagellar hook-associated protein 1</fullName>
    </recommendedName>
</protein>